<evidence type="ECO:0000256" key="4">
    <source>
        <dbReference type="ARBA" id="ARBA00023284"/>
    </source>
</evidence>
<name>A0A1M5DL15_9SPHI</name>
<dbReference type="PROSITE" id="PS00194">
    <property type="entry name" value="THIOREDOXIN_1"/>
    <property type="match status" value="1"/>
</dbReference>
<keyword evidence="3" id="KW-1015">Disulfide bond</keyword>
<dbReference type="STRING" id="288992.SAMN04488522_103280"/>
<evidence type="ECO:0000259" key="5">
    <source>
        <dbReference type="PROSITE" id="PS51352"/>
    </source>
</evidence>
<dbReference type="InterPro" id="IPR017937">
    <property type="entry name" value="Thioredoxin_CS"/>
</dbReference>
<evidence type="ECO:0000313" key="6">
    <source>
        <dbReference type="EMBL" id="SHF67595.1"/>
    </source>
</evidence>
<dbReference type="EMBL" id="FQUQ01000003">
    <property type="protein sequence ID" value="SHF67595.1"/>
    <property type="molecule type" value="Genomic_DNA"/>
</dbReference>
<dbReference type="PANTHER" id="PTHR42852">
    <property type="entry name" value="THIOL:DISULFIDE INTERCHANGE PROTEIN DSBE"/>
    <property type="match status" value="1"/>
</dbReference>
<dbReference type="Proteomes" id="UP000184287">
    <property type="component" value="Unassembled WGS sequence"/>
</dbReference>
<protein>
    <submittedName>
        <fullName evidence="6">Thiol-disulfide isomerase or thioredoxin</fullName>
    </submittedName>
</protein>
<dbReference type="InterPro" id="IPR036249">
    <property type="entry name" value="Thioredoxin-like_sf"/>
</dbReference>
<dbReference type="PROSITE" id="PS51352">
    <property type="entry name" value="THIOREDOXIN_2"/>
    <property type="match status" value="1"/>
</dbReference>
<proteinExistence type="predicted"/>
<dbReference type="GO" id="GO:0016853">
    <property type="term" value="F:isomerase activity"/>
    <property type="evidence" value="ECO:0007669"/>
    <property type="project" value="UniProtKB-KW"/>
</dbReference>
<comment type="subcellular location">
    <subcellularLocation>
        <location evidence="1">Cell envelope</location>
    </subcellularLocation>
</comment>
<reference evidence="7" key="1">
    <citation type="submission" date="2016-11" db="EMBL/GenBank/DDBJ databases">
        <authorList>
            <person name="Varghese N."/>
            <person name="Submissions S."/>
        </authorList>
    </citation>
    <scope>NUCLEOTIDE SEQUENCE [LARGE SCALE GENOMIC DNA]</scope>
    <source>
        <strain evidence="7">DSM 16990</strain>
    </source>
</reference>
<dbReference type="GO" id="GO:0016491">
    <property type="term" value="F:oxidoreductase activity"/>
    <property type="evidence" value="ECO:0007669"/>
    <property type="project" value="InterPro"/>
</dbReference>
<dbReference type="InterPro" id="IPR050553">
    <property type="entry name" value="Thioredoxin_ResA/DsbE_sf"/>
</dbReference>
<dbReference type="PANTHER" id="PTHR42852:SF6">
    <property type="entry name" value="THIOL:DISULFIDE INTERCHANGE PROTEIN DSBE"/>
    <property type="match status" value="1"/>
</dbReference>
<gene>
    <name evidence="6" type="ORF">SAMN04488522_103280</name>
</gene>
<keyword evidence="6" id="KW-0413">Isomerase</keyword>
<dbReference type="AlphaFoldDB" id="A0A1M5DL15"/>
<dbReference type="InterPro" id="IPR013740">
    <property type="entry name" value="Redoxin"/>
</dbReference>
<evidence type="ECO:0000256" key="3">
    <source>
        <dbReference type="ARBA" id="ARBA00023157"/>
    </source>
</evidence>
<dbReference type="CDD" id="cd02966">
    <property type="entry name" value="TlpA_like_family"/>
    <property type="match status" value="1"/>
</dbReference>
<dbReference type="InterPro" id="IPR013766">
    <property type="entry name" value="Thioredoxin_domain"/>
</dbReference>
<keyword evidence="4" id="KW-0676">Redox-active center</keyword>
<sequence>MFNSEKNNHTDKTMNFRKIFAIVALSVSTFAASAQLPVEVTGLLMKKKMLPVKLFKVKEGKAVEIASSTPGEKGKFGFIFYPEYEGLYVIGTGQAVSPNDNYKFYFKGGEKLSFSIQDSSYVLTGKLNSKENVIMTQWHDLVFPLEHKSVNFMKVQSIYKDFFPQLEEIAAKSKVFLKEKSTGNGKFDQRIKQYMAWDMAGYATNFINTPRSAHPSVEEWSPFYATIKATDFAGNAALVYQQPWGLRMLTGMIMVNQRQQNTKYALGLEGLKNTLAFLPNDTLKGDVVLDHAERAKSHETYKELIDTYGQYVVTNSQKKRSMDILAPLALLKAGDAAFKFSYPDKEGNIVTMDHLKGKVVLVDVWATWCGPCKAEIPHLKKLEEEMKGRDISIVSISVDEAKDKDKWLKMIADDHLGGTQLFASGWGDLAQYYKITGIPRFMVFDRQGKIVTVDSPRPSSPELKALLEKTLAK</sequence>
<evidence type="ECO:0000256" key="2">
    <source>
        <dbReference type="ARBA" id="ARBA00022748"/>
    </source>
</evidence>
<keyword evidence="7" id="KW-1185">Reference proteome</keyword>
<evidence type="ECO:0000256" key="1">
    <source>
        <dbReference type="ARBA" id="ARBA00004196"/>
    </source>
</evidence>
<dbReference type="SUPFAM" id="SSF52833">
    <property type="entry name" value="Thioredoxin-like"/>
    <property type="match status" value="1"/>
</dbReference>
<dbReference type="Pfam" id="PF08534">
    <property type="entry name" value="Redoxin"/>
    <property type="match status" value="1"/>
</dbReference>
<feature type="domain" description="Thioredoxin" evidence="5">
    <location>
        <begin position="331"/>
        <end position="472"/>
    </location>
</feature>
<evidence type="ECO:0000313" key="7">
    <source>
        <dbReference type="Proteomes" id="UP000184287"/>
    </source>
</evidence>
<keyword evidence="2" id="KW-0201">Cytochrome c-type biogenesis</keyword>
<dbReference type="GO" id="GO:0017004">
    <property type="term" value="P:cytochrome complex assembly"/>
    <property type="evidence" value="ECO:0007669"/>
    <property type="project" value="UniProtKB-KW"/>
</dbReference>
<dbReference type="Gene3D" id="3.40.30.10">
    <property type="entry name" value="Glutaredoxin"/>
    <property type="match status" value="1"/>
</dbReference>
<organism evidence="6 7">
    <name type="scientific">Pedobacter caeni</name>
    <dbReference type="NCBI Taxonomy" id="288992"/>
    <lineage>
        <taxon>Bacteria</taxon>
        <taxon>Pseudomonadati</taxon>
        <taxon>Bacteroidota</taxon>
        <taxon>Sphingobacteriia</taxon>
        <taxon>Sphingobacteriales</taxon>
        <taxon>Sphingobacteriaceae</taxon>
        <taxon>Pedobacter</taxon>
    </lineage>
</organism>
<accession>A0A1M5DL15</accession>
<dbReference type="GO" id="GO:0030313">
    <property type="term" value="C:cell envelope"/>
    <property type="evidence" value="ECO:0007669"/>
    <property type="project" value="UniProtKB-SubCell"/>
</dbReference>